<keyword evidence="4" id="KW-1185">Reference proteome</keyword>
<organism evidence="3 4">
    <name type="scientific">Chitinophaga solisilvae</name>
    <dbReference type="NCBI Taxonomy" id="1233460"/>
    <lineage>
        <taxon>Bacteria</taxon>
        <taxon>Pseudomonadati</taxon>
        <taxon>Bacteroidota</taxon>
        <taxon>Chitinophagia</taxon>
        <taxon>Chitinophagales</taxon>
        <taxon>Chitinophagaceae</taxon>
        <taxon>Chitinophaga</taxon>
    </lineage>
</organism>
<accession>A0A9Q5GWV6</accession>
<dbReference type="EMBL" id="RIAR02000001">
    <property type="protein sequence ID" value="NSL90143.1"/>
    <property type="molecule type" value="Genomic_DNA"/>
</dbReference>
<evidence type="ECO:0000256" key="1">
    <source>
        <dbReference type="SAM" id="MobiDB-lite"/>
    </source>
</evidence>
<keyword evidence="2" id="KW-0732">Signal</keyword>
<dbReference type="Proteomes" id="UP000281028">
    <property type="component" value="Unassembled WGS sequence"/>
</dbReference>
<evidence type="ECO:0000256" key="2">
    <source>
        <dbReference type="SAM" id="SignalP"/>
    </source>
</evidence>
<sequence>MKKLLLMAAVVLSCLYACRKNDGASPDSGNPPVTTPVLPDPQDPGAMTKVVKVAHGKLIKGEFPTGSGASAPMLKEDEYLAVPSVAGGQYIIVPLITHTAAAVKGAYVKIAGADSYFEIDFSAPYNTRKSGQPYLSASGNAAGVVADSAICIRLPEQIKPALLTIEFAARYKDDKISNKVVAGFNITK</sequence>
<gene>
    <name evidence="3" type="ORF">ECE50_025130</name>
</gene>
<feature type="chain" id="PRO_5040517284" evidence="2">
    <location>
        <begin position="20"/>
        <end position="188"/>
    </location>
</feature>
<feature type="signal peptide" evidence="2">
    <location>
        <begin position="1"/>
        <end position="19"/>
    </location>
</feature>
<proteinExistence type="predicted"/>
<evidence type="ECO:0000313" key="3">
    <source>
        <dbReference type="EMBL" id="NSL90143.1"/>
    </source>
</evidence>
<dbReference type="AlphaFoldDB" id="A0A9Q5GWV6"/>
<protein>
    <submittedName>
        <fullName evidence="3">Uncharacterized protein</fullName>
    </submittedName>
</protein>
<comment type="caution">
    <text evidence="3">The sequence shown here is derived from an EMBL/GenBank/DDBJ whole genome shotgun (WGS) entry which is preliminary data.</text>
</comment>
<feature type="region of interest" description="Disordered" evidence="1">
    <location>
        <begin position="24"/>
        <end position="43"/>
    </location>
</feature>
<reference evidence="3" key="1">
    <citation type="submission" date="2020-05" db="EMBL/GenBank/DDBJ databases">
        <title>Chitinophaga laudate sp. nov., isolated from a tropical peat swamp.</title>
        <authorList>
            <person name="Goh C.B.S."/>
            <person name="Lee M.S."/>
            <person name="Parimannan S."/>
            <person name="Pasbakhsh P."/>
            <person name="Yule C.M."/>
            <person name="Rajandas H."/>
            <person name="Loke S."/>
            <person name="Croft L."/>
            <person name="Tan J.B.L."/>
        </authorList>
    </citation>
    <scope>NUCLEOTIDE SEQUENCE</scope>
    <source>
        <strain evidence="3">Mgbs1</strain>
    </source>
</reference>
<evidence type="ECO:0000313" key="4">
    <source>
        <dbReference type="Proteomes" id="UP000281028"/>
    </source>
</evidence>
<dbReference type="OrthoDB" id="627345at2"/>
<name>A0A9Q5GWV6_9BACT</name>